<sequence>MEPARLFDQTAVHSEEGRPDPLARSRWSTENGRRGKEHERIDKNQAAVHEYLFQLDQIETKLRRTNLSDEQRVALEDEVRTVKKQLDSLENELTGLRKENRKSMAIAGCLFLLFLIIYYFLVLKTVTG</sequence>
<organism evidence="1 2">
    <name type="scientific">Ixodes persulcatus</name>
    <name type="common">Taiga tick</name>
    <dbReference type="NCBI Taxonomy" id="34615"/>
    <lineage>
        <taxon>Eukaryota</taxon>
        <taxon>Metazoa</taxon>
        <taxon>Ecdysozoa</taxon>
        <taxon>Arthropoda</taxon>
        <taxon>Chelicerata</taxon>
        <taxon>Arachnida</taxon>
        <taxon>Acari</taxon>
        <taxon>Parasitiformes</taxon>
        <taxon>Ixodida</taxon>
        <taxon>Ixodoidea</taxon>
        <taxon>Ixodidae</taxon>
        <taxon>Ixodinae</taxon>
        <taxon>Ixodes</taxon>
    </lineage>
</organism>
<accession>A0AC60PF33</accession>
<dbReference type="EMBL" id="JABSTQ010010729">
    <property type="protein sequence ID" value="KAG0418560.1"/>
    <property type="molecule type" value="Genomic_DNA"/>
</dbReference>
<keyword evidence="2" id="KW-1185">Reference proteome</keyword>
<evidence type="ECO:0000313" key="1">
    <source>
        <dbReference type="EMBL" id="KAG0418560.1"/>
    </source>
</evidence>
<protein>
    <submittedName>
        <fullName evidence="1">Uncharacterized protein</fullName>
    </submittedName>
</protein>
<reference evidence="1 2" key="1">
    <citation type="journal article" date="2020" name="Cell">
        <title>Large-Scale Comparative Analyses of Tick Genomes Elucidate Their Genetic Diversity and Vector Capacities.</title>
        <authorList>
            <consortium name="Tick Genome and Microbiome Consortium (TIGMIC)"/>
            <person name="Jia N."/>
            <person name="Wang J."/>
            <person name="Shi W."/>
            <person name="Du L."/>
            <person name="Sun Y."/>
            <person name="Zhan W."/>
            <person name="Jiang J.F."/>
            <person name="Wang Q."/>
            <person name="Zhang B."/>
            <person name="Ji P."/>
            <person name="Bell-Sakyi L."/>
            <person name="Cui X.M."/>
            <person name="Yuan T.T."/>
            <person name="Jiang B.G."/>
            <person name="Yang W.F."/>
            <person name="Lam T.T."/>
            <person name="Chang Q.C."/>
            <person name="Ding S.J."/>
            <person name="Wang X.J."/>
            <person name="Zhu J.G."/>
            <person name="Ruan X.D."/>
            <person name="Zhao L."/>
            <person name="Wei J.T."/>
            <person name="Ye R.Z."/>
            <person name="Que T.C."/>
            <person name="Du C.H."/>
            <person name="Zhou Y.H."/>
            <person name="Cheng J.X."/>
            <person name="Dai P.F."/>
            <person name="Guo W.B."/>
            <person name="Han X.H."/>
            <person name="Huang E.J."/>
            <person name="Li L.F."/>
            <person name="Wei W."/>
            <person name="Gao Y.C."/>
            <person name="Liu J.Z."/>
            <person name="Shao H.Z."/>
            <person name="Wang X."/>
            <person name="Wang C.C."/>
            <person name="Yang T.C."/>
            <person name="Huo Q.B."/>
            <person name="Li W."/>
            <person name="Chen H.Y."/>
            <person name="Chen S.E."/>
            <person name="Zhou L.G."/>
            <person name="Ni X.B."/>
            <person name="Tian J.H."/>
            <person name="Sheng Y."/>
            <person name="Liu T."/>
            <person name="Pan Y.S."/>
            <person name="Xia L.Y."/>
            <person name="Li J."/>
            <person name="Zhao F."/>
            <person name="Cao W.C."/>
        </authorList>
    </citation>
    <scope>NUCLEOTIDE SEQUENCE [LARGE SCALE GENOMIC DNA]</scope>
    <source>
        <strain evidence="1">Iper-2018</strain>
    </source>
</reference>
<proteinExistence type="predicted"/>
<name>A0AC60PF33_IXOPE</name>
<dbReference type="Proteomes" id="UP000805193">
    <property type="component" value="Unassembled WGS sequence"/>
</dbReference>
<evidence type="ECO:0000313" key="2">
    <source>
        <dbReference type="Proteomes" id="UP000805193"/>
    </source>
</evidence>
<comment type="caution">
    <text evidence="1">The sequence shown here is derived from an EMBL/GenBank/DDBJ whole genome shotgun (WGS) entry which is preliminary data.</text>
</comment>
<gene>
    <name evidence="1" type="ORF">HPB47_004749</name>
</gene>